<dbReference type="EMBL" id="CAADFV010000010">
    <property type="protein sequence ID" value="VFK52851.1"/>
    <property type="molecule type" value="Genomic_DNA"/>
</dbReference>
<evidence type="ECO:0000313" key="2">
    <source>
        <dbReference type="EMBL" id="VFK52532.1"/>
    </source>
</evidence>
<dbReference type="EMBL" id="CAADFY010000009">
    <property type="protein sequence ID" value="VFK52532.1"/>
    <property type="molecule type" value="Genomic_DNA"/>
</dbReference>
<proteinExistence type="predicted"/>
<dbReference type="EMBL" id="CAADFX010000005">
    <property type="protein sequence ID" value="VFK51109.1"/>
    <property type="molecule type" value="Genomic_DNA"/>
</dbReference>
<organism evidence="2">
    <name type="scientific">Candidatus Kentrum sp. TUN</name>
    <dbReference type="NCBI Taxonomy" id="2126343"/>
    <lineage>
        <taxon>Bacteria</taxon>
        <taxon>Pseudomonadati</taxon>
        <taxon>Pseudomonadota</taxon>
        <taxon>Gammaproteobacteria</taxon>
        <taxon>Candidatus Kentrum</taxon>
    </lineage>
</organism>
<evidence type="ECO:0000313" key="3">
    <source>
        <dbReference type="EMBL" id="VFK52851.1"/>
    </source>
</evidence>
<accession>A0A450ZFF3</accession>
<evidence type="ECO:0000313" key="1">
    <source>
        <dbReference type="EMBL" id="VFK51109.1"/>
    </source>
</evidence>
<reference evidence="2" key="1">
    <citation type="submission" date="2019-02" db="EMBL/GenBank/DDBJ databases">
        <authorList>
            <person name="Gruber-Vodicka R. H."/>
            <person name="Seah K. B. B."/>
        </authorList>
    </citation>
    <scope>NUCLEOTIDE SEQUENCE</scope>
    <source>
        <strain evidence="1">BECK_BY1</strain>
        <strain evidence="3">BECK_BY2</strain>
        <strain evidence="2">BECK_BY3</strain>
    </source>
</reference>
<gene>
    <name evidence="1" type="ORF">BECKTUN1418D_GA0071000_100527</name>
    <name evidence="3" type="ORF">BECKTUN1418E_GA0071001_101027</name>
    <name evidence="2" type="ORF">BECKTUN1418F_GA0071002_100927</name>
</gene>
<protein>
    <recommendedName>
        <fullName evidence="4">PQQ-like domain-containing protein</fullName>
    </recommendedName>
</protein>
<dbReference type="AlphaFoldDB" id="A0A450ZFF3"/>
<name>A0A450ZFF3_9GAMM</name>
<evidence type="ECO:0008006" key="4">
    <source>
        <dbReference type="Google" id="ProtNLM"/>
    </source>
</evidence>
<sequence length="152" mass="16787">MWYRTVTINDLDFGSIVAVWIAPDGNELLVLTHEQTVYWSVREGHALWSVREKEGGDGLSPDGRIYRDEASGLFYPVLSPRGGLQLRTHPIGGNIHVHDYQGTVGVIDPTGATHSLSYESCSDDWFIVTFCESGDHILIAGPRCLVVYASLP</sequence>